<dbReference type="Proteomes" id="UP001487740">
    <property type="component" value="Unassembled WGS sequence"/>
</dbReference>
<evidence type="ECO:0000313" key="3">
    <source>
        <dbReference type="Proteomes" id="UP001487740"/>
    </source>
</evidence>
<evidence type="ECO:0000313" key="2">
    <source>
        <dbReference type="EMBL" id="KAK8388246.1"/>
    </source>
</evidence>
<reference evidence="2 3" key="1">
    <citation type="submission" date="2023-03" db="EMBL/GenBank/DDBJ databases">
        <title>High-quality genome of Scylla paramamosain provides insights in environmental adaptation.</title>
        <authorList>
            <person name="Zhang L."/>
        </authorList>
    </citation>
    <scope>NUCLEOTIDE SEQUENCE [LARGE SCALE GENOMIC DNA]</scope>
    <source>
        <strain evidence="2">LZ_2023a</strain>
        <tissue evidence="2">Muscle</tissue>
    </source>
</reference>
<feature type="compositionally biased region" description="Basic and acidic residues" evidence="1">
    <location>
        <begin position="1"/>
        <end position="11"/>
    </location>
</feature>
<protein>
    <submittedName>
        <fullName evidence="2">Uncharacterized protein</fullName>
    </submittedName>
</protein>
<keyword evidence="3" id="KW-1185">Reference proteome</keyword>
<organism evidence="2 3">
    <name type="scientific">Scylla paramamosain</name>
    <name type="common">Mud crab</name>
    <dbReference type="NCBI Taxonomy" id="85552"/>
    <lineage>
        <taxon>Eukaryota</taxon>
        <taxon>Metazoa</taxon>
        <taxon>Ecdysozoa</taxon>
        <taxon>Arthropoda</taxon>
        <taxon>Crustacea</taxon>
        <taxon>Multicrustacea</taxon>
        <taxon>Malacostraca</taxon>
        <taxon>Eumalacostraca</taxon>
        <taxon>Eucarida</taxon>
        <taxon>Decapoda</taxon>
        <taxon>Pleocyemata</taxon>
        <taxon>Brachyura</taxon>
        <taxon>Eubrachyura</taxon>
        <taxon>Portunoidea</taxon>
        <taxon>Portunidae</taxon>
        <taxon>Portuninae</taxon>
        <taxon>Scylla</taxon>
    </lineage>
</organism>
<dbReference type="EMBL" id="JARAKH010000029">
    <property type="protein sequence ID" value="KAK8388246.1"/>
    <property type="molecule type" value="Genomic_DNA"/>
</dbReference>
<proteinExistence type="predicted"/>
<feature type="region of interest" description="Disordered" evidence="1">
    <location>
        <begin position="1"/>
        <end position="48"/>
    </location>
</feature>
<sequence>MRVHSHPDPHHTGPPPTRPCRLMSLPPRPPHPRPSRLVLASPPTLAQGGSDQALLWRRIVPESTLTLRWPERVRERGREHKPRERGRGGAVRLTTGEKAASSLQFPHTVMQVYCCGETPTPVSPDPFDSRPHRHNGKSRAPRQRYGVWTGRRWECLVSEERVRFNIDCRLCRVGVDGEVFWSPRCLQLPLLHTTFLPLPSVIMVSLSEAPSLSHGGTLLYQCHGAATFQETPSVLSP</sequence>
<dbReference type="AlphaFoldDB" id="A0AAW0TLD7"/>
<comment type="caution">
    <text evidence="2">The sequence shown here is derived from an EMBL/GenBank/DDBJ whole genome shotgun (WGS) entry which is preliminary data.</text>
</comment>
<accession>A0AAW0TLD7</accession>
<evidence type="ECO:0000256" key="1">
    <source>
        <dbReference type="SAM" id="MobiDB-lite"/>
    </source>
</evidence>
<name>A0AAW0TLD7_SCYPA</name>
<gene>
    <name evidence="2" type="ORF">O3P69_020260</name>
</gene>